<gene>
    <name evidence="1" type="ORF">DPEC_G00199490</name>
</gene>
<reference evidence="1" key="1">
    <citation type="submission" date="2021-05" db="EMBL/GenBank/DDBJ databases">
        <authorList>
            <person name="Pan Q."/>
            <person name="Jouanno E."/>
            <person name="Zahm M."/>
            <person name="Klopp C."/>
            <person name="Cabau C."/>
            <person name="Louis A."/>
            <person name="Berthelot C."/>
            <person name="Parey E."/>
            <person name="Roest Crollius H."/>
            <person name="Montfort J."/>
            <person name="Robinson-Rechavi M."/>
            <person name="Bouchez O."/>
            <person name="Lampietro C."/>
            <person name="Lopez Roques C."/>
            <person name="Donnadieu C."/>
            <person name="Postlethwait J."/>
            <person name="Bobe J."/>
            <person name="Dillon D."/>
            <person name="Chandos A."/>
            <person name="von Hippel F."/>
            <person name="Guiguen Y."/>
        </authorList>
    </citation>
    <scope>NUCLEOTIDE SEQUENCE</scope>
    <source>
        <strain evidence="1">YG-Jan2019</strain>
    </source>
</reference>
<protein>
    <submittedName>
        <fullName evidence="1">Uncharacterized protein</fullName>
    </submittedName>
</protein>
<comment type="caution">
    <text evidence="1">The sequence shown here is derived from an EMBL/GenBank/DDBJ whole genome shotgun (WGS) entry which is preliminary data.</text>
</comment>
<name>A0ACC2G8I8_DALPE</name>
<keyword evidence="2" id="KW-1185">Reference proteome</keyword>
<dbReference type="Proteomes" id="UP001157502">
    <property type="component" value="Chromosome 16"/>
</dbReference>
<proteinExistence type="predicted"/>
<organism evidence="1 2">
    <name type="scientific">Dallia pectoralis</name>
    <name type="common">Alaska blackfish</name>
    <dbReference type="NCBI Taxonomy" id="75939"/>
    <lineage>
        <taxon>Eukaryota</taxon>
        <taxon>Metazoa</taxon>
        <taxon>Chordata</taxon>
        <taxon>Craniata</taxon>
        <taxon>Vertebrata</taxon>
        <taxon>Euteleostomi</taxon>
        <taxon>Actinopterygii</taxon>
        <taxon>Neopterygii</taxon>
        <taxon>Teleostei</taxon>
        <taxon>Protacanthopterygii</taxon>
        <taxon>Esociformes</taxon>
        <taxon>Umbridae</taxon>
        <taxon>Dallia</taxon>
    </lineage>
</organism>
<evidence type="ECO:0000313" key="2">
    <source>
        <dbReference type="Proteomes" id="UP001157502"/>
    </source>
</evidence>
<sequence length="308" mass="35442">MECEDALRDLFLVAQMEVTLPDTTLSRLAVVREESTGLLLCGGRFQIFNKEKTAVPVLPCTSWVATLLAQEAHKANNEEIAGTLLRMRRKAWVVRGRKLAQKIVDNCVTCRRLKARRCQQVMSDLPSERITPAKPFEYTTVDLFGPYEVKDEVRKKVKLKVWGIVFCCMASRAMHTDLVSDQSAEGFLLAYQRCMALRGHPRRLWSDPGKNFVGARPVLKELYIFLDRLEKSKLEDEVSKHGTEWNWKIHPADSPHRNGAAEAAARTVKRTVKRRIHYPKFTSARMSWTQRRSRDLLLQEIKNHPNRS</sequence>
<accession>A0ACC2G8I8</accession>
<dbReference type="EMBL" id="CM055743">
    <property type="protein sequence ID" value="KAJ7999928.1"/>
    <property type="molecule type" value="Genomic_DNA"/>
</dbReference>
<evidence type="ECO:0000313" key="1">
    <source>
        <dbReference type="EMBL" id="KAJ7999928.1"/>
    </source>
</evidence>